<reference evidence="2" key="1">
    <citation type="submission" date="2021-04" db="EMBL/GenBank/DDBJ databases">
        <title>Draft Genome Sequence of Pandoravirus japonicus, Isolated from the Sabaishi River of Niigata, Japan.</title>
        <authorList>
            <person name="Hosokawa N."/>
            <person name="Takahashi H."/>
            <person name="Aoki K."/>
            <person name="Takemura M."/>
        </authorList>
    </citation>
    <scope>NUCLEOTIDE SEQUENCE</scope>
</reference>
<sequence>MEKKGKTERARGCLSPRRQQRAKRKGRQKKKEMKATTTSRTGVFFFVFRALRFRLRDRAVGGSATRRRVKNIKKKYSRRYKQRKTKALGRKKKAD</sequence>
<feature type="compositionally biased region" description="Basic and acidic residues" evidence="1">
    <location>
        <begin position="1"/>
        <end position="11"/>
    </location>
</feature>
<accession>A0A811BPZ4</accession>
<organism evidence="2 3">
    <name type="scientific">Pandoravirus japonicus</name>
    <dbReference type="NCBI Taxonomy" id="2823154"/>
    <lineage>
        <taxon>Viruses</taxon>
        <taxon>Pandoravirus</taxon>
    </lineage>
</organism>
<evidence type="ECO:0000313" key="2">
    <source>
        <dbReference type="EMBL" id="BCU02842.1"/>
    </source>
</evidence>
<proteinExistence type="predicted"/>
<protein>
    <submittedName>
        <fullName evidence="2">Uncharacterized protein</fullName>
    </submittedName>
</protein>
<feature type="region of interest" description="Disordered" evidence="1">
    <location>
        <begin position="1"/>
        <end position="36"/>
    </location>
</feature>
<name>A0A811BPZ4_9VIRU</name>
<feature type="region of interest" description="Disordered" evidence="1">
    <location>
        <begin position="61"/>
        <end position="95"/>
    </location>
</feature>
<dbReference type="EMBL" id="LC625835">
    <property type="protein sequence ID" value="BCU02842.1"/>
    <property type="molecule type" value="Genomic_DNA"/>
</dbReference>
<evidence type="ECO:0000256" key="1">
    <source>
        <dbReference type="SAM" id="MobiDB-lite"/>
    </source>
</evidence>
<dbReference type="Proteomes" id="UP001253637">
    <property type="component" value="Segment"/>
</dbReference>
<feature type="compositionally biased region" description="Basic residues" evidence="1">
    <location>
        <begin position="65"/>
        <end position="95"/>
    </location>
</feature>
<evidence type="ECO:0000313" key="3">
    <source>
        <dbReference type="Proteomes" id="UP001253637"/>
    </source>
</evidence>
<feature type="compositionally biased region" description="Basic residues" evidence="1">
    <location>
        <begin position="18"/>
        <end position="32"/>
    </location>
</feature>